<feature type="domain" description="NAD-dependent epimerase/dehydratase" evidence="2">
    <location>
        <begin position="29"/>
        <end position="271"/>
    </location>
</feature>
<dbReference type="Pfam" id="PF01370">
    <property type="entry name" value="Epimerase"/>
    <property type="match status" value="1"/>
</dbReference>
<dbReference type="AlphaFoldDB" id="A0AAE3YML8"/>
<keyword evidence="3" id="KW-0456">Lyase</keyword>
<keyword evidence="3" id="KW-0413">Isomerase</keyword>
<accession>A0AAE3YML8</accession>
<dbReference type="InterPro" id="IPR001509">
    <property type="entry name" value="Epimerase_deHydtase"/>
</dbReference>
<evidence type="ECO:0000259" key="2">
    <source>
        <dbReference type="Pfam" id="PF01370"/>
    </source>
</evidence>
<evidence type="ECO:0000313" key="3">
    <source>
        <dbReference type="EMBL" id="MDR7275857.1"/>
    </source>
</evidence>
<protein>
    <submittedName>
        <fullName evidence="3">UDP-glucose 4-epimerase/UDP-glucuronate decarboxylase</fullName>
        <ecNumber evidence="3">4.1.1.35</ecNumber>
        <ecNumber evidence="3">5.1.3.2</ecNumber>
    </submittedName>
</protein>
<dbReference type="PANTHER" id="PTHR43245:SF53">
    <property type="entry name" value="EPIMERASE-RELATED"/>
    <property type="match status" value="1"/>
</dbReference>
<reference evidence="3" key="1">
    <citation type="submission" date="2023-07" db="EMBL/GenBank/DDBJ databases">
        <title>Sequencing the genomes of 1000 actinobacteria strains.</title>
        <authorList>
            <person name="Klenk H.-P."/>
        </authorList>
    </citation>
    <scope>NUCLEOTIDE SEQUENCE</scope>
    <source>
        <strain evidence="3">DSM 44707</strain>
    </source>
</reference>
<evidence type="ECO:0000256" key="1">
    <source>
        <dbReference type="SAM" id="MobiDB-lite"/>
    </source>
</evidence>
<dbReference type="InterPro" id="IPR036291">
    <property type="entry name" value="NAD(P)-bd_dom_sf"/>
</dbReference>
<dbReference type="SUPFAM" id="SSF51735">
    <property type="entry name" value="NAD(P)-binding Rossmann-fold domains"/>
    <property type="match status" value="1"/>
</dbReference>
<dbReference type="InterPro" id="IPR050177">
    <property type="entry name" value="Lipid_A_modif_metabolic_enz"/>
</dbReference>
<organism evidence="3 4">
    <name type="scientific">Catenuloplanes atrovinosus</name>
    <dbReference type="NCBI Taxonomy" id="137266"/>
    <lineage>
        <taxon>Bacteria</taxon>
        <taxon>Bacillati</taxon>
        <taxon>Actinomycetota</taxon>
        <taxon>Actinomycetes</taxon>
        <taxon>Micromonosporales</taxon>
        <taxon>Micromonosporaceae</taxon>
        <taxon>Catenuloplanes</taxon>
    </lineage>
</organism>
<comment type="caution">
    <text evidence="3">The sequence shown here is derived from an EMBL/GenBank/DDBJ whole genome shotgun (WGS) entry which is preliminary data.</text>
</comment>
<name>A0AAE3YML8_9ACTN</name>
<proteinExistence type="predicted"/>
<dbReference type="RefSeq" id="WP_310367345.1">
    <property type="nucleotide sequence ID" value="NZ_JAVDYB010000001.1"/>
</dbReference>
<gene>
    <name evidence="3" type="ORF">J2S41_002635</name>
</gene>
<dbReference type="EC" id="4.1.1.35" evidence="3"/>
<keyword evidence="4" id="KW-1185">Reference proteome</keyword>
<sequence length="346" mass="37015">MSVLAGESSAQRRPGRDPRQDGRSGTRALLLGGAGFIGLHLARRLVADGHEVTIVDDFSRGRQDAFLDELRPSIDLISGDLTDPAVWAALPATGWDQIYLLAAVVGVRNVEKDPARVVRVNTLSAMHLLDWVAPGSRVFFASTSEVYAGGVDAGIVPVPTPENIPAQISDVTAPRFAYAVSKLLGEAAFIHTSRARGFDAVVGRFHNVYGPRMGADHVIPEMSLRALNGADPFAVPGADQFRAFCHVDDAVSAILALMAAPAAAGHIVHIGNDREETNIGDLAKLVLRVAGVSAALAPSDAPPGSVRRRCPDLTLLRSLTGYEPTVPLEEGVRTTFAWYREHGWRR</sequence>
<dbReference type="Proteomes" id="UP001183643">
    <property type="component" value="Unassembled WGS sequence"/>
</dbReference>
<feature type="region of interest" description="Disordered" evidence="1">
    <location>
        <begin position="1"/>
        <end position="25"/>
    </location>
</feature>
<dbReference type="GO" id="GO:0003978">
    <property type="term" value="F:UDP-glucose 4-epimerase activity"/>
    <property type="evidence" value="ECO:0007669"/>
    <property type="project" value="UniProtKB-EC"/>
</dbReference>
<dbReference type="Gene3D" id="3.40.50.720">
    <property type="entry name" value="NAD(P)-binding Rossmann-like Domain"/>
    <property type="match status" value="1"/>
</dbReference>
<feature type="compositionally biased region" description="Basic and acidic residues" evidence="1">
    <location>
        <begin position="14"/>
        <end position="24"/>
    </location>
</feature>
<dbReference type="EMBL" id="JAVDYB010000001">
    <property type="protein sequence ID" value="MDR7275857.1"/>
    <property type="molecule type" value="Genomic_DNA"/>
</dbReference>
<dbReference type="PANTHER" id="PTHR43245">
    <property type="entry name" value="BIFUNCTIONAL POLYMYXIN RESISTANCE PROTEIN ARNA"/>
    <property type="match status" value="1"/>
</dbReference>
<evidence type="ECO:0000313" key="4">
    <source>
        <dbReference type="Proteomes" id="UP001183643"/>
    </source>
</evidence>
<dbReference type="EC" id="5.1.3.2" evidence="3"/>
<dbReference type="GO" id="GO:0048040">
    <property type="term" value="F:UDP-glucuronate decarboxylase activity"/>
    <property type="evidence" value="ECO:0007669"/>
    <property type="project" value="UniProtKB-EC"/>
</dbReference>